<comment type="caution">
    <text evidence="2">The sequence shown here is derived from an EMBL/GenBank/DDBJ whole genome shotgun (WGS) entry which is preliminary data.</text>
</comment>
<name>A0ABQ9XNY5_9EUKA</name>
<gene>
    <name evidence="2" type="ORF">BLNAU_10944</name>
</gene>
<dbReference type="EMBL" id="JARBJD010000082">
    <property type="protein sequence ID" value="KAK2954127.1"/>
    <property type="molecule type" value="Genomic_DNA"/>
</dbReference>
<reference evidence="2 3" key="1">
    <citation type="journal article" date="2022" name="bioRxiv">
        <title>Genomics of Preaxostyla Flagellates Illuminates Evolutionary Transitions and the Path Towards Mitochondrial Loss.</title>
        <authorList>
            <person name="Novak L.V.F."/>
            <person name="Treitli S.C."/>
            <person name="Pyrih J."/>
            <person name="Halakuc P."/>
            <person name="Pipaliya S.V."/>
            <person name="Vacek V."/>
            <person name="Brzon O."/>
            <person name="Soukal P."/>
            <person name="Eme L."/>
            <person name="Dacks J.B."/>
            <person name="Karnkowska A."/>
            <person name="Elias M."/>
            <person name="Hampl V."/>
        </authorList>
    </citation>
    <scope>NUCLEOTIDE SEQUENCE [LARGE SCALE GENOMIC DNA]</scope>
    <source>
        <strain evidence="2">NAU3</strain>
        <tissue evidence="2">Gut</tissue>
    </source>
</reference>
<proteinExistence type="predicted"/>
<keyword evidence="1" id="KW-0812">Transmembrane</keyword>
<organism evidence="2 3">
    <name type="scientific">Blattamonas nauphoetae</name>
    <dbReference type="NCBI Taxonomy" id="2049346"/>
    <lineage>
        <taxon>Eukaryota</taxon>
        <taxon>Metamonada</taxon>
        <taxon>Preaxostyla</taxon>
        <taxon>Oxymonadida</taxon>
        <taxon>Blattamonas</taxon>
    </lineage>
</organism>
<dbReference type="Proteomes" id="UP001281761">
    <property type="component" value="Unassembled WGS sequence"/>
</dbReference>
<sequence length="320" mass="35108">MCSLTSAKAPSCVRLCRCRSPANLLSLHELIIISLSPSLRSNLPATVALLHSHSPILQQQSSPPPPQPDTRKDINQWLSVDERIEEQKAADKQFMSCCSTCCGLTLHRVCPDIPSPTNKRPSIPSPLLTNCISSAELLHIESELSERNTRYFHNPSDDASSVILFSGTFTALYLRFLILVVHIERGWRSDFCVLLSQPILFAFLITLSFSLLPFSSAVLCSPTTAQVCVSGASCFLDGDFEADYKLSDMDLKFDLNSAMSLVPFSSGVGDMLLKSCKFERTCILNSALVCDISETVALESSSFSTTLTPNRLSSSTRSNR</sequence>
<feature type="transmembrane region" description="Helical" evidence="1">
    <location>
        <begin position="162"/>
        <end position="181"/>
    </location>
</feature>
<keyword evidence="1" id="KW-0472">Membrane</keyword>
<accession>A0ABQ9XNY5</accession>
<evidence type="ECO:0000313" key="3">
    <source>
        <dbReference type="Proteomes" id="UP001281761"/>
    </source>
</evidence>
<feature type="transmembrane region" description="Helical" evidence="1">
    <location>
        <begin position="193"/>
        <end position="214"/>
    </location>
</feature>
<evidence type="ECO:0000313" key="2">
    <source>
        <dbReference type="EMBL" id="KAK2954127.1"/>
    </source>
</evidence>
<keyword evidence="3" id="KW-1185">Reference proteome</keyword>
<keyword evidence="1" id="KW-1133">Transmembrane helix</keyword>
<protein>
    <submittedName>
        <fullName evidence="2">Uncharacterized protein</fullName>
    </submittedName>
</protein>
<evidence type="ECO:0000256" key="1">
    <source>
        <dbReference type="SAM" id="Phobius"/>
    </source>
</evidence>